<evidence type="ECO:0000313" key="3">
    <source>
        <dbReference type="Proteomes" id="UP000327478"/>
    </source>
</evidence>
<evidence type="ECO:0000313" key="2">
    <source>
        <dbReference type="EMBL" id="QGA10953.1"/>
    </source>
</evidence>
<evidence type="ECO:0008006" key="5">
    <source>
        <dbReference type="Google" id="ProtNLM"/>
    </source>
</evidence>
<name>A0A5Q0P303_9GAMM</name>
<dbReference type="RefSeq" id="WP_153371347.1">
    <property type="nucleotide sequence ID" value="NZ_CP045650.1"/>
</dbReference>
<dbReference type="EMBL" id="WITK01000004">
    <property type="protein sequence ID" value="MQW91598.1"/>
    <property type="molecule type" value="Genomic_DNA"/>
</dbReference>
<protein>
    <recommendedName>
        <fullName evidence="5">C2H2-type domain-containing protein</fullName>
    </recommendedName>
</protein>
<dbReference type="Proteomes" id="UP000327478">
    <property type="component" value="Chromosome"/>
</dbReference>
<proteinExistence type="predicted"/>
<dbReference type="EMBL" id="CP045650">
    <property type="protein sequence ID" value="QGA10953.1"/>
    <property type="molecule type" value="Genomic_DNA"/>
</dbReference>
<accession>A0A5Q0P303</accession>
<gene>
    <name evidence="2" type="ORF">GFH30_05915</name>
    <name evidence="1" type="ORF">GHJ48_04170</name>
</gene>
<organism evidence="1 4">
    <name type="scientific">Acinetobacter wanghuae</name>
    <dbReference type="NCBI Taxonomy" id="2662362"/>
    <lineage>
        <taxon>Bacteria</taxon>
        <taxon>Pseudomonadati</taxon>
        <taxon>Pseudomonadota</taxon>
        <taxon>Gammaproteobacteria</taxon>
        <taxon>Moraxellales</taxon>
        <taxon>Moraxellaceae</taxon>
        <taxon>Acinetobacter</taxon>
    </lineage>
</organism>
<evidence type="ECO:0000313" key="1">
    <source>
        <dbReference type="EMBL" id="MQW91598.1"/>
    </source>
</evidence>
<sequence>MSILLTKPLKFECTHCDKTYLHNIEHEQPKYPHCPHCHHAGLLLGVAETEDFVRHPVEFASSYVKQTWHMLSKAY</sequence>
<dbReference type="Proteomes" id="UP000480556">
    <property type="component" value="Unassembled WGS sequence"/>
</dbReference>
<evidence type="ECO:0000313" key="4">
    <source>
        <dbReference type="Proteomes" id="UP000480556"/>
    </source>
</evidence>
<keyword evidence="3" id="KW-1185">Reference proteome</keyword>
<reference evidence="3 4" key="1">
    <citation type="submission" date="2019-10" db="EMBL/GenBank/DDBJ databases">
        <authorList>
            <person name="Dong K."/>
        </authorList>
    </citation>
    <scope>NUCLEOTIDE SEQUENCE [LARGE SCALE GENOMIC DNA]</scope>
    <source>
        <strain evidence="2">Dk386</strain>
        <strain evidence="3">dk386</strain>
        <strain evidence="1">Dk771</strain>
        <strain evidence="4">dk771</strain>
    </source>
</reference>
<dbReference type="AlphaFoldDB" id="A0A5Q0P303"/>